<dbReference type="EMBL" id="CM009749">
    <property type="protein sequence ID" value="PUZ76707.1"/>
    <property type="molecule type" value="Genomic_DNA"/>
</dbReference>
<dbReference type="AlphaFoldDB" id="A0A2T7F9F7"/>
<dbReference type="Gramene" id="PUZ76707">
    <property type="protein sequence ID" value="PUZ76707"/>
    <property type="gene ID" value="GQ55_1G312200"/>
</dbReference>
<dbReference type="OrthoDB" id="1898956at2759"/>
<proteinExistence type="predicted"/>
<sequence>MGWCSPSTPRQLLSTASLFALGAGLLAFGIHLSYANIEPQRARTLARDQFVRDYLRKKHDK</sequence>
<dbReference type="STRING" id="1504633.A0A2T7F9F7"/>
<dbReference type="Proteomes" id="UP000244336">
    <property type="component" value="Chromosome 1"/>
</dbReference>
<gene>
    <name evidence="1" type="ORF">GQ55_1G312200</name>
</gene>
<keyword evidence="2" id="KW-1185">Reference proteome</keyword>
<reference evidence="1 2" key="1">
    <citation type="submission" date="2018-04" db="EMBL/GenBank/DDBJ databases">
        <title>WGS assembly of Panicum hallii var. hallii HAL2.</title>
        <authorList>
            <person name="Lovell J."/>
            <person name="Jenkins J."/>
            <person name="Lowry D."/>
            <person name="Mamidi S."/>
            <person name="Sreedasyam A."/>
            <person name="Weng X."/>
            <person name="Barry K."/>
            <person name="Bonette J."/>
            <person name="Campitelli B."/>
            <person name="Daum C."/>
            <person name="Gordon S."/>
            <person name="Gould B."/>
            <person name="Lipzen A."/>
            <person name="MacQueen A."/>
            <person name="Palacio-Mejia J."/>
            <person name="Plott C."/>
            <person name="Shakirov E."/>
            <person name="Shu S."/>
            <person name="Yoshinaga Y."/>
            <person name="Zane M."/>
            <person name="Rokhsar D."/>
            <person name="Grimwood J."/>
            <person name="Schmutz J."/>
            <person name="Juenger T."/>
        </authorList>
    </citation>
    <scope>NUCLEOTIDE SEQUENCE [LARGE SCALE GENOMIC DNA]</scope>
    <source>
        <strain evidence="2">cv. HAL2</strain>
    </source>
</reference>
<evidence type="ECO:0000313" key="1">
    <source>
        <dbReference type="EMBL" id="PUZ76707.1"/>
    </source>
</evidence>
<evidence type="ECO:0000313" key="2">
    <source>
        <dbReference type="Proteomes" id="UP000244336"/>
    </source>
</evidence>
<name>A0A2T7F9F7_9POAL</name>
<organism evidence="1 2">
    <name type="scientific">Panicum hallii var. hallii</name>
    <dbReference type="NCBI Taxonomy" id="1504633"/>
    <lineage>
        <taxon>Eukaryota</taxon>
        <taxon>Viridiplantae</taxon>
        <taxon>Streptophyta</taxon>
        <taxon>Embryophyta</taxon>
        <taxon>Tracheophyta</taxon>
        <taxon>Spermatophyta</taxon>
        <taxon>Magnoliopsida</taxon>
        <taxon>Liliopsida</taxon>
        <taxon>Poales</taxon>
        <taxon>Poaceae</taxon>
        <taxon>PACMAD clade</taxon>
        <taxon>Panicoideae</taxon>
        <taxon>Panicodae</taxon>
        <taxon>Paniceae</taxon>
        <taxon>Panicinae</taxon>
        <taxon>Panicum</taxon>
        <taxon>Panicum sect. Panicum</taxon>
    </lineage>
</organism>
<accession>A0A2T7F9F7</accession>
<protein>
    <submittedName>
        <fullName evidence="1">Uncharacterized protein</fullName>
    </submittedName>
</protein>